<organism evidence="12 13">
    <name type="scientific">Pseudothauera rhizosphaerae</name>
    <dbReference type="NCBI Taxonomy" id="2565932"/>
    <lineage>
        <taxon>Bacteria</taxon>
        <taxon>Pseudomonadati</taxon>
        <taxon>Pseudomonadota</taxon>
        <taxon>Betaproteobacteria</taxon>
        <taxon>Rhodocyclales</taxon>
        <taxon>Zoogloeaceae</taxon>
        <taxon>Pseudothauera</taxon>
    </lineage>
</organism>
<evidence type="ECO:0000256" key="3">
    <source>
        <dbReference type="ARBA" id="ARBA00012640"/>
    </source>
</evidence>
<evidence type="ECO:0000256" key="10">
    <source>
        <dbReference type="ARBA" id="ARBA00048523"/>
    </source>
</evidence>
<dbReference type="InterPro" id="IPR036412">
    <property type="entry name" value="HAD-like_sf"/>
</dbReference>
<dbReference type="InterPro" id="IPR023214">
    <property type="entry name" value="HAD_sf"/>
</dbReference>
<comment type="catalytic activity">
    <reaction evidence="9">
        <text>O-phospho-L-serine + H2O = L-serine + phosphate</text>
        <dbReference type="Rhea" id="RHEA:21208"/>
        <dbReference type="ChEBI" id="CHEBI:15377"/>
        <dbReference type="ChEBI" id="CHEBI:33384"/>
        <dbReference type="ChEBI" id="CHEBI:43474"/>
        <dbReference type="ChEBI" id="CHEBI:57524"/>
        <dbReference type="EC" id="3.1.3.3"/>
    </reaction>
</comment>
<dbReference type="SUPFAM" id="SSF56784">
    <property type="entry name" value="HAD-like"/>
    <property type="match status" value="1"/>
</dbReference>
<evidence type="ECO:0000256" key="8">
    <source>
        <dbReference type="ARBA" id="ARBA00023299"/>
    </source>
</evidence>
<keyword evidence="4" id="KW-0028">Amino-acid biosynthesis</keyword>
<dbReference type="EC" id="3.1.3.3" evidence="3"/>
<dbReference type="Gene3D" id="1.20.1440.320">
    <property type="match status" value="1"/>
</dbReference>
<evidence type="ECO:0000256" key="1">
    <source>
        <dbReference type="ARBA" id="ARBA00001946"/>
    </source>
</evidence>
<accession>A0A4S4AWM0</accession>
<dbReference type="GO" id="GO:0036424">
    <property type="term" value="F:L-phosphoserine phosphatase activity"/>
    <property type="evidence" value="ECO:0007669"/>
    <property type="project" value="TreeGrafter"/>
</dbReference>
<dbReference type="PANTHER" id="PTHR43344:SF2">
    <property type="entry name" value="PHOSPHOSERINE PHOSPHATASE"/>
    <property type="match status" value="1"/>
</dbReference>
<comment type="catalytic activity">
    <reaction evidence="10">
        <text>O-phospho-D-serine + H2O = D-serine + phosphate</text>
        <dbReference type="Rhea" id="RHEA:24873"/>
        <dbReference type="ChEBI" id="CHEBI:15377"/>
        <dbReference type="ChEBI" id="CHEBI:35247"/>
        <dbReference type="ChEBI" id="CHEBI:43474"/>
        <dbReference type="ChEBI" id="CHEBI:58680"/>
        <dbReference type="EC" id="3.1.3.3"/>
    </reaction>
</comment>
<dbReference type="EMBL" id="SSOD01000002">
    <property type="protein sequence ID" value="THF64444.1"/>
    <property type="molecule type" value="Genomic_DNA"/>
</dbReference>
<gene>
    <name evidence="12" type="ORF">E6O51_03830</name>
</gene>
<dbReference type="AlphaFoldDB" id="A0A4S4AWM0"/>
<reference evidence="12 13" key="1">
    <citation type="submission" date="2019-04" db="EMBL/GenBank/DDBJ databases">
        <title>Azoarcus rhizosphaerae sp. nov. isolated from rhizosphere of Ficus religiosa.</title>
        <authorList>
            <person name="Lin S.-Y."/>
            <person name="Hameed A."/>
            <person name="Hsu Y.-H."/>
            <person name="Young C.-C."/>
        </authorList>
    </citation>
    <scope>NUCLEOTIDE SEQUENCE [LARGE SCALE GENOMIC DNA]</scope>
    <source>
        <strain evidence="12 13">CC-YHH848</strain>
    </source>
</reference>
<dbReference type="Proteomes" id="UP000307956">
    <property type="component" value="Unassembled WGS sequence"/>
</dbReference>
<evidence type="ECO:0000256" key="6">
    <source>
        <dbReference type="ARBA" id="ARBA00022801"/>
    </source>
</evidence>
<keyword evidence="13" id="KW-1185">Reference proteome</keyword>
<protein>
    <recommendedName>
        <fullName evidence="3">phosphoserine phosphatase</fullName>
        <ecNumber evidence="3">3.1.3.3</ecNumber>
    </recommendedName>
</protein>
<dbReference type="GO" id="GO:0005737">
    <property type="term" value="C:cytoplasm"/>
    <property type="evidence" value="ECO:0007669"/>
    <property type="project" value="TreeGrafter"/>
</dbReference>
<comment type="pathway">
    <text evidence="2">Amino-acid biosynthesis; L-serine biosynthesis; L-serine from 3-phospho-D-glycerate: step 3/3.</text>
</comment>
<keyword evidence="7" id="KW-0460">Magnesium</keyword>
<dbReference type="GO" id="GO:0000287">
    <property type="term" value="F:magnesium ion binding"/>
    <property type="evidence" value="ECO:0007669"/>
    <property type="project" value="TreeGrafter"/>
</dbReference>
<dbReference type="InterPro" id="IPR050582">
    <property type="entry name" value="HAD-like_SerB"/>
</dbReference>
<keyword evidence="8" id="KW-0718">Serine biosynthesis</keyword>
<evidence type="ECO:0000313" key="12">
    <source>
        <dbReference type="EMBL" id="THF64444.1"/>
    </source>
</evidence>
<evidence type="ECO:0000256" key="4">
    <source>
        <dbReference type="ARBA" id="ARBA00022605"/>
    </source>
</evidence>
<evidence type="ECO:0000256" key="2">
    <source>
        <dbReference type="ARBA" id="ARBA00005135"/>
    </source>
</evidence>
<dbReference type="Gene3D" id="3.40.50.1000">
    <property type="entry name" value="HAD superfamily/HAD-like"/>
    <property type="match status" value="1"/>
</dbReference>
<keyword evidence="11" id="KW-0732">Signal</keyword>
<feature type="signal peptide" evidence="11">
    <location>
        <begin position="1"/>
        <end position="22"/>
    </location>
</feature>
<evidence type="ECO:0000256" key="11">
    <source>
        <dbReference type="SAM" id="SignalP"/>
    </source>
</evidence>
<evidence type="ECO:0000256" key="5">
    <source>
        <dbReference type="ARBA" id="ARBA00022723"/>
    </source>
</evidence>
<dbReference type="GO" id="GO:0006564">
    <property type="term" value="P:L-serine biosynthetic process"/>
    <property type="evidence" value="ECO:0007669"/>
    <property type="project" value="UniProtKB-KW"/>
</dbReference>
<dbReference type="PROSITE" id="PS51257">
    <property type="entry name" value="PROKAR_LIPOPROTEIN"/>
    <property type="match status" value="1"/>
</dbReference>
<evidence type="ECO:0000256" key="9">
    <source>
        <dbReference type="ARBA" id="ARBA00048138"/>
    </source>
</evidence>
<keyword evidence="6 12" id="KW-0378">Hydrolase</keyword>
<feature type="chain" id="PRO_5020606493" description="phosphoserine phosphatase" evidence="11">
    <location>
        <begin position="23"/>
        <end position="429"/>
    </location>
</feature>
<sequence>MKSRNAVLIFSACLAVLLGGCATDSPSVTSSAQAQQAVRLADRNWDAFNKTELEALINAHGKASPNYDPAKPAYAVFDWDNTMVFLDIEEATLIYQLENLRYGATPAQMDAALRKDVPKGNFGKDYNNAAGQPLNIDLVVPDAIESYTWLYNNYKGLKGTKSLAEVKQSPHYMNFITKVRYLYDAIGGTFDVSVSYPWVLYQFAGMTEKDVRQLVQETADWQLKQPVEKVKWTSPASLPGKAGVVSISWKNGLRLVPEMQDLFVALRQAGIDIWICSASFVDVVKEISSNPKFGYNALPERVIAMELERDAAGRIQVDFRYGYDQTQGKGKTRALERFVVPKYGYGPILVAGDSEGDQNMMQDFADIKTVLIINRIRGSDIGKMSKLAVEQYGKPGAKFLLQGRDDNTGLFLKSQASVPLGAKESKLTR</sequence>
<evidence type="ECO:0000256" key="7">
    <source>
        <dbReference type="ARBA" id="ARBA00022842"/>
    </source>
</evidence>
<comment type="cofactor">
    <cofactor evidence="1">
        <name>Mg(2+)</name>
        <dbReference type="ChEBI" id="CHEBI:18420"/>
    </cofactor>
</comment>
<evidence type="ECO:0000313" key="13">
    <source>
        <dbReference type="Proteomes" id="UP000307956"/>
    </source>
</evidence>
<dbReference type="PANTHER" id="PTHR43344">
    <property type="entry name" value="PHOSPHOSERINE PHOSPHATASE"/>
    <property type="match status" value="1"/>
</dbReference>
<name>A0A4S4AWM0_9RHOO</name>
<keyword evidence="5" id="KW-0479">Metal-binding</keyword>
<proteinExistence type="predicted"/>
<comment type="caution">
    <text evidence="12">The sequence shown here is derived from an EMBL/GenBank/DDBJ whole genome shotgun (WGS) entry which is preliminary data.</text>
</comment>
<dbReference type="OrthoDB" id="1633110at2"/>
<dbReference type="RefSeq" id="WP_136383633.1">
    <property type="nucleotide sequence ID" value="NZ_SSOD01000002.1"/>
</dbReference>